<evidence type="ECO:0000313" key="3">
    <source>
        <dbReference type="Proteomes" id="UP001165580"/>
    </source>
</evidence>
<feature type="region of interest" description="Disordered" evidence="1">
    <location>
        <begin position="60"/>
        <end position="84"/>
    </location>
</feature>
<name>A0ABT2GKU2_9MICO</name>
<sequence length="342" mass="35876">MRKRQHFPLGGLLARVVVGVVVVSAALVPAPSASALAIDCSYTPGLPAFVDRLKDSSLTCANRGEPRGSTPGGGQLGRPGSTVGGAASTAVSACRYPAPSVPDWLYANGPVFAVDLPVVHYPDPGGSDDVLADYRTEYRDAKGNRFATRDYVVSTKRSLTVPARMYLTDYNLVHYPAQISLGWQCDQPRWGAESYSDLTPTAGPVDPGVTTPLPAGIFTPPVIVGGSSIGAIPGRPGEYFYRLDVRNDDSEPQAALISIDVGQLAITEVLGLPGAGSCPAATPRTQICSVSSVLPGQTQTFTFRVRAEPGYEKTGRLTAKVDSLVAVPRRFVSSSVTQVGVG</sequence>
<dbReference type="EMBL" id="JANTEZ010000006">
    <property type="protein sequence ID" value="MCS5715920.1"/>
    <property type="molecule type" value="Genomic_DNA"/>
</dbReference>
<evidence type="ECO:0000256" key="1">
    <source>
        <dbReference type="SAM" id="MobiDB-lite"/>
    </source>
</evidence>
<dbReference type="RefSeq" id="WP_259487418.1">
    <property type="nucleotide sequence ID" value="NZ_JANTEZ010000006.1"/>
</dbReference>
<comment type="caution">
    <text evidence="2">The sequence shown here is derived from an EMBL/GenBank/DDBJ whole genome shotgun (WGS) entry which is preliminary data.</text>
</comment>
<accession>A0ABT2GKU2</accession>
<gene>
    <name evidence="2" type="ORF">NVV95_15335</name>
</gene>
<protein>
    <recommendedName>
        <fullName evidence="4">DUF11 domain-containing protein</fullName>
    </recommendedName>
</protein>
<reference evidence="2" key="1">
    <citation type="submission" date="2022-08" db="EMBL/GenBank/DDBJ databases">
        <authorList>
            <person name="Deng Y."/>
            <person name="Han X.-F."/>
            <person name="Zhang Y.-Q."/>
        </authorList>
    </citation>
    <scope>NUCLEOTIDE SEQUENCE</scope>
    <source>
        <strain evidence="2">CPCC 205716</strain>
    </source>
</reference>
<evidence type="ECO:0008006" key="4">
    <source>
        <dbReference type="Google" id="ProtNLM"/>
    </source>
</evidence>
<dbReference type="Proteomes" id="UP001165580">
    <property type="component" value="Unassembled WGS sequence"/>
</dbReference>
<organism evidence="2 3">
    <name type="scientific">Herbiconiux gentiana</name>
    <dbReference type="NCBI Taxonomy" id="2970912"/>
    <lineage>
        <taxon>Bacteria</taxon>
        <taxon>Bacillati</taxon>
        <taxon>Actinomycetota</taxon>
        <taxon>Actinomycetes</taxon>
        <taxon>Micrococcales</taxon>
        <taxon>Microbacteriaceae</taxon>
        <taxon>Herbiconiux</taxon>
    </lineage>
</organism>
<keyword evidence="3" id="KW-1185">Reference proteome</keyword>
<evidence type="ECO:0000313" key="2">
    <source>
        <dbReference type="EMBL" id="MCS5715920.1"/>
    </source>
</evidence>
<proteinExistence type="predicted"/>